<feature type="domain" description="Phospholipid/glycerol acyltransferase" evidence="8">
    <location>
        <begin position="67"/>
        <end position="179"/>
    </location>
</feature>
<comment type="pathway">
    <text evidence="1">Lipid metabolism.</text>
</comment>
<evidence type="ECO:0000256" key="5">
    <source>
        <dbReference type="ARBA" id="ARBA00023315"/>
    </source>
</evidence>
<feature type="region of interest" description="Disordered" evidence="6">
    <location>
        <begin position="247"/>
        <end position="270"/>
    </location>
</feature>
<dbReference type="RefSeq" id="WP_269355687.1">
    <property type="nucleotide sequence ID" value="NZ_JAPWHE010000001.1"/>
</dbReference>
<name>A0ABT4LZF9_9BURK</name>
<evidence type="ECO:0000256" key="2">
    <source>
        <dbReference type="ARBA" id="ARBA00022516"/>
    </source>
</evidence>
<keyword evidence="7" id="KW-1133">Transmembrane helix</keyword>
<dbReference type="Pfam" id="PF01553">
    <property type="entry name" value="Acyltransferase"/>
    <property type="match status" value="1"/>
</dbReference>
<evidence type="ECO:0000259" key="8">
    <source>
        <dbReference type="SMART" id="SM00563"/>
    </source>
</evidence>
<dbReference type="GO" id="GO:0016746">
    <property type="term" value="F:acyltransferase activity"/>
    <property type="evidence" value="ECO:0007669"/>
    <property type="project" value="UniProtKB-KW"/>
</dbReference>
<evidence type="ECO:0000256" key="7">
    <source>
        <dbReference type="SAM" id="Phobius"/>
    </source>
</evidence>
<keyword evidence="2" id="KW-0444">Lipid biosynthesis</keyword>
<proteinExistence type="predicted"/>
<keyword evidence="5 9" id="KW-0012">Acyltransferase</keyword>
<evidence type="ECO:0000313" key="9">
    <source>
        <dbReference type="EMBL" id="MCZ4328423.1"/>
    </source>
</evidence>
<organism evidence="9 10">
    <name type="scientific">Castellaniella denitrificans</name>
    <dbReference type="NCBI Taxonomy" id="56119"/>
    <lineage>
        <taxon>Bacteria</taxon>
        <taxon>Pseudomonadati</taxon>
        <taxon>Pseudomonadota</taxon>
        <taxon>Betaproteobacteria</taxon>
        <taxon>Burkholderiales</taxon>
        <taxon>Alcaligenaceae</taxon>
        <taxon>Castellaniella</taxon>
    </lineage>
</organism>
<accession>A0ABT4LZF9</accession>
<evidence type="ECO:0000313" key="10">
    <source>
        <dbReference type="Proteomes" id="UP001068379"/>
    </source>
</evidence>
<keyword evidence="7" id="KW-0812">Transmembrane</keyword>
<evidence type="ECO:0000256" key="1">
    <source>
        <dbReference type="ARBA" id="ARBA00005189"/>
    </source>
</evidence>
<evidence type="ECO:0000256" key="4">
    <source>
        <dbReference type="ARBA" id="ARBA00023098"/>
    </source>
</evidence>
<comment type="caution">
    <text evidence="9">The sequence shown here is derived from an EMBL/GenBank/DDBJ whole genome shotgun (WGS) entry which is preliminary data.</text>
</comment>
<evidence type="ECO:0000256" key="3">
    <source>
        <dbReference type="ARBA" id="ARBA00022679"/>
    </source>
</evidence>
<keyword evidence="10" id="KW-1185">Reference proteome</keyword>
<dbReference type="InterPro" id="IPR002123">
    <property type="entry name" value="Plipid/glycerol_acylTrfase"/>
</dbReference>
<dbReference type="Proteomes" id="UP001068379">
    <property type="component" value="Unassembled WGS sequence"/>
</dbReference>
<keyword evidence="4" id="KW-0443">Lipid metabolism</keyword>
<keyword evidence="3" id="KW-0808">Transferase</keyword>
<dbReference type="EMBL" id="JAPWHE010000001">
    <property type="protein sequence ID" value="MCZ4328423.1"/>
    <property type="molecule type" value="Genomic_DNA"/>
</dbReference>
<evidence type="ECO:0000256" key="6">
    <source>
        <dbReference type="SAM" id="MobiDB-lite"/>
    </source>
</evidence>
<dbReference type="SUPFAM" id="SSF69593">
    <property type="entry name" value="Glycerol-3-phosphate (1)-acyltransferase"/>
    <property type="match status" value="1"/>
</dbReference>
<feature type="transmembrane region" description="Helical" evidence="7">
    <location>
        <begin position="6"/>
        <end position="28"/>
    </location>
</feature>
<gene>
    <name evidence="9" type="ORF">O4H32_00455</name>
</gene>
<dbReference type="SMART" id="SM00563">
    <property type="entry name" value="PlsC"/>
    <property type="match status" value="1"/>
</dbReference>
<dbReference type="PANTHER" id="PTHR10434">
    <property type="entry name" value="1-ACYL-SN-GLYCEROL-3-PHOSPHATE ACYLTRANSFERASE"/>
    <property type="match status" value="1"/>
</dbReference>
<sequence length="270" mass="29185">MAPFLFLFRFICVSTWVLLGLSTELLVFPFLGRARRRRVVGAWSRGLMRLCGVRVRRLGDPVSHGAVLWAANHVSWVDIFVLNSVRTTSFVAKSDIRRWPVIGLLVAWAGTLFIDRRHRHAVRDAGRQMRACFERGDAVGLFPEGTTTDGSDVLPFYAGLFDAAVRAGVPTQPVALRFLRHGRRAPELAFVGEQTLVANLWCLLGARGVTVECVFLAPIRAAEGLARADVARHAQAAIGAAVRGESACAGSGATSGRDTGVSGRPRSPAG</sequence>
<dbReference type="CDD" id="cd07989">
    <property type="entry name" value="LPLAT_AGPAT-like"/>
    <property type="match status" value="1"/>
</dbReference>
<reference evidence="9" key="1">
    <citation type="submission" date="2022-12" db="EMBL/GenBank/DDBJ databases">
        <title>Bacterial isolates from different developmental stages of Nematostella vectensis.</title>
        <authorList>
            <person name="Fraune S."/>
        </authorList>
    </citation>
    <scope>NUCLEOTIDE SEQUENCE</scope>
    <source>
        <strain evidence="9">G21619-S1</strain>
    </source>
</reference>
<keyword evidence="7" id="KW-0472">Membrane</keyword>
<dbReference type="PANTHER" id="PTHR10434:SF64">
    <property type="entry name" value="1-ACYL-SN-GLYCEROL-3-PHOSPHATE ACYLTRANSFERASE-RELATED"/>
    <property type="match status" value="1"/>
</dbReference>
<protein>
    <submittedName>
        <fullName evidence="9">Lysophospholipid acyltransferase family protein</fullName>
    </submittedName>
</protein>